<dbReference type="InterPro" id="IPR032801">
    <property type="entry name" value="PXL2A/B/C"/>
</dbReference>
<organism evidence="1">
    <name type="scientific">uncultured Aureispira sp</name>
    <dbReference type="NCBI Taxonomy" id="1331704"/>
    <lineage>
        <taxon>Bacteria</taxon>
        <taxon>Pseudomonadati</taxon>
        <taxon>Bacteroidota</taxon>
        <taxon>Saprospiria</taxon>
        <taxon>Saprospirales</taxon>
        <taxon>Saprospiraceae</taxon>
        <taxon>Aureispira</taxon>
        <taxon>environmental samples</taxon>
    </lineage>
</organism>
<dbReference type="PANTHER" id="PTHR28630:SF3">
    <property type="entry name" value="PEROXIREDOXIN-LIKE 2C"/>
    <property type="match status" value="1"/>
</dbReference>
<dbReference type="Gene3D" id="3.40.30.10">
    <property type="entry name" value="Glutaredoxin"/>
    <property type="match status" value="1"/>
</dbReference>
<sequence>MTLDLEVLEAIFTNEGNDLRTIAEENTVMLVFLRHFGCVFCREALDDFSKIKEELNRLNIKLVFVHMAEESYGDQYFKEYGLESEEHISDPDMTLYEYFGLQKGTFRELYGLKVWSRAINLKFGMETKKPLGNMKQMPGVFLLKSGEIINSFIHKSAAEKPDYLEIAKFSCSDTNSSN</sequence>
<proteinExistence type="predicted"/>
<dbReference type="InterPro" id="IPR036249">
    <property type="entry name" value="Thioredoxin-like_sf"/>
</dbReference>
<dbReference type="Pfam" id="PF13911">
    <property type="entry name" value="AhpC-TSA_2"/>
    <property type="match status" value="1"/>
</dbReference>
<accession>A0A6S6U4P7</accession>
<dbReference type="AlphaFoldDB" id="A0A6S6U4P7"/>
<evidence type="ECO:0000313" key="1">
    <source>
        <dbReference type="EMBL" id="CAA6821669.1"/>
    </source>
</evidence>
<dbReference type="NCBIfam" id="NF040769">
    <property type="entry name" value="SelL_rel_redox"/>
    <property type="match status" value="1"/>
</dbReference>
<protein>
    <submittedName>
        <fullName evidence="1">Alkyl hydroperoxide reductase</fullName>
    </submittedName>
</protein>
<dbReference type="EMBL" id="CACVAQ010000300">
    <property type="protein sequence ID" value="CAA6821669.1"/>
    <property type="molecule type" value="Genomic_DNA"/>
</dbReference>
<dbReference type="SUPFAM" id="SSF52833">
    <property type="entry name" value="Thioredoxin-like"/>
    <property type="match status" value="1"/>
</dbReference>
<name>A0A6S6U4P7_9BACT</name>
<gene>
    <name evidence="1" type="ORF">HELGO_WM45672</name>
</gene>
<reference evidence="1" key="1">
    <citation type="submission" date="2020-01" db="EMBL/GenBank/DDBJ databases">
        <authorList>
            <person name="Meier V. D."/>
            <person name="Meier V D."/>
        </authorList>
    </citation>
    <scope>NUCLEOTIDE SEQUENCE</scope>
    <source>
        <strain evidence="1">HLG_WM_MAG_10</strain>
    </source>
</reference>
<dbReference type="PANTHER" id="PTHR28630">
    <property type="match status" value="1"/>
</dbReference>